<dbReference type="Pfam" id="PF01368">
    <property type="entry name" value="DHH"/>
    <property type="match status" value="1"/>
</dbReference>
<keyword evidence="4 9" id="KW-0378">Hydrolase</keyword>
<dbReference type="AlphaFoldDB" id="A0A485M099"/>
<evidence type="ECO:0000259" key="8">
    <source>
        <dbReference type="Pfam" id="PF17768"/>
    </source>
</evidence>
<dbReference type="InterPro" id="IPR004610">
    <property type="entry name" value="RecJ"/>
</dbReference>
<accession>A0A485M099</accession>
<feature type="domain" description="DDH" evidence="6">
    <location>
        <begin position="79"/>
        <end position="234"/>
    </location>
</feature>
<dbReference type="Pfam" id="PF02272">
    <property type="entry name" value="DHHA1"/>
    <property type="match status" value="1"/>
</dbReference>
<dbReference type="SUPFAM" id="SSF64182">
    <property type="entry name" value="DHH phosphoesterases"/>
    <property type="match status" value="1"/>
</dbReference>
<dbReference type="Gene3D" id="3.10.310.30">
    <property type="match status" value="1"/>
</dbReference>
<evidence type="ECO:0000313" key="9">
    <source>
        <dbReference type="EMBL" id="VFU14540.1"/>
    </source>
</evidence>
<reference evidence="9" key="1">
    <citation type="submission" date="2019-03" db="EMBL/GenBank/DDBJ databases">
        <authorList>
            <person name="Hao L."/>
        </authorList>
    </citation>
    <scope>NUCLEOTIDE SEQUENCE</scope>
</reference>
<dbReference type="GO" id="GO:0006310">
    <property type="term" value="P:DNA recombination"/>
    <property type="evidence" value="ECO:0007669"/>
    <property type="project" value="InterPro"/>
</dbReference>
<dbReference type="InterPro" id="IPR038763">
    <property type="entry name" value="DHH_sf"/>
</dbReference>
<name>A0A485M099_9ZZZZ</name>
<dbReference type="InterPro" id="IPR051673">
    <property type="entry name" value="SSDNA_exonuclease_RecJ"/>
</dbReference>
<evidence type="ECO:0000256" key="1">
    <source>
        <dbReference type="ARBA" id="ARBA00005915"/>
    </source>
</evidence>
<dbReference type="InterPro" id="IPR041122">
    <property type="entry name" value="RecJ_OB"/>
</dbReference>
<dbReference type="Pfam" id="PF17768">
    <property type="entry name" value="RecJ_OB"/>
    <property type="match status" value="1"/>
</dbReference>
<dbReference type="GO" id="GO:0006281">
    <property type="term" value="P:DNA repair"/>
    <property type="evidence" value="ECO:0007669"/>
    <property type="project" value="InterPro"/>
</dbReference>
<protein>
    <recommendedName>
        <fullName evidence="2">Single-stranded-DNA-specific exonuclease RecJ</fullName>
    </recommendedName>
</protein>
<evidence type="ECO:0000259" key="6">
    <source>
        <dbReference type="Pfam" id="PF01368"/>
    </source>
</evidence>
<dbReference type="EMBL" id="CAADRM010000092">
    <property type="protein sequence ID" value="VFU14540.1"/>
    <property type="molecule type" value="Genomic_DNA"/>
</dbReference>
<sequence>MVCMSQEWIIKGRVDPQILPDLKFSPVFKSLMQVRGLTTSDDVMNFLSPNLGQLKDPWNMKNMQRACERILRAIETGEKIGIFTDYDVDGVCSAVLIQRFLLNIGSSAPEIFIPDRVNDGYGLNIRGIEELKKKGVSLLITADCGITAVREVEHARSLGMEVIVTDHHVMGDTLPDAYCILNPKQSDCPFFGEDLCGAGVVFHLIVALRTQLRKQGVQNLPNLKDELDLVAMATIADAVSLSGVNRILVKEGLNILNSSGRIGLAALARVSGIRRELMSRDIGYILGPRINAAGRLSDARKAFDLLITEDQERAQSLAFELNELNRCRQKEEQQVLEEALCLLEKSGSSLGNVIVVAGTNWHTGVIGIVASRLASLFSRPAIVISLLDGAGIGSGRSVPGVDLHAAVSKVSEHLNDFGGHKMAIGLSIDDSKILSFANALDEVLHRRDRHPGSFEVDLKISPLDITPVFLDELEMLAPFGEGNPEPVFMIPSMEVVSAKNFARGQCKLVLKHSDRVFHTLRCTLDNGGQKLSRFVDVAFTPVKMRTNGYQYLYLALKAISPAGHSPAPVPAGSGYNP</sequence>
<evidence type="ECO:0000256" key="3">
    <source>
        <dbReference type="ARBA" id="ARBA00022722"/>
    </source>
</evidence>
<dbReference type="PANTHER" id="PTHR30255">
    <property type="entry name" value="SINGLE-STRANDED-DNA-SPECIFIC EXONUCLEASE RECJ"/>
    <property type="match status" value="1"/>
</dbReference>
<dbReference type="NCBIfam" id="TIGR00644">
    <property type="entry name" value="recJ"/>
    <property type="match status" value="1"/>
</dbReference>
<organism evidence="9">
    <name type="scientific">anaerobic digester metagenome</name>
    <dbReference type="NCBI Taxonomy" id="1263854"/>
    <lineage>
        <taxon>unclassified sequences</taxon>
        <taxon>metagenomes</taxon>
        <taxon>ecological metagenomes</taxon>
    </lineage>
</organism>
<dbReference type="Gene3D" id="3.90.1640.30">
    <property type="match status" value="1"/>
</dbReference>
<dbReference type="InterPro" id="IPR003156">
    <property type="entry name" value="DHHA1_dom"/>
</dbReference>
<keyword evidence="3" id="KW-0540">Nuclease</keyword>
<comment type="similarity">
    <text evidence="1">Belongs to the RecJ family.</text>
</comment>
<feature type="domain" description="RecJ OB" evidence="8">
    <location>
        <begin position="456"/>
        <end position="557"/>
    </location>
</feature>
<dbReference type="GO" id="GO:0008409">
    <property type="term" value="F:5'-3' exonuclease activity"/>
    <property type="evidence" value="ECO:0007669"/>
    <property type="project" value="InterPro"/>
</dbReference>
<gene>
    <name evidence="9" type="primary">recJ</name>
    <name evidence="9" type="ORF">SCFA_30066</name>
</gene>
<keyword evidence="5 9" id="KW-0269">Exonuclease</keyword>
<evidence type="ECO:0000256" key="2">
    <source>
        <dbReference type="ARBA" id="ARBA00019841"/>
    </source>
</evidence>
<dbReference type="GO" id="GO:0003676">
    <property type="term" value="F:nucleic acid binding"/>
    <property type="evidence" value="ECO:0007669"/>
    <property type="project" value="InterPro"/>
</dbReference>
<proteinExistence type="inferred from homology"/>
<evidence type="ECO:0000259" key="7">
    <source>
        <dbReference type="Pfam" id="PF02272"/>
    </source>
</evidence>
<evidence type="ECO:0000256" key="5">
    <source>
        <dbReference type="ARBA" id="ARBA00022839"/>
    </source>
</evidence>
<dbReference type="InterPro" id="IPR001667">
    <property type="entry name" value="DDH_dom"/>
</dbReference>
<evidence type="ECO:0000256" key="4">
    <source>
        <dbReference type="ARBA" id="ARBA00022801"/>
    </source>
</evidence>
<dbReference type="PANTHER" id="PTHR30255:SF2">
    <property type="entry name" value="SINGLE-STRANDED-DNA-SPECIFIC EXONUCLEASE RECJ"/>
    <property type="match status" value="1"/>
</dbReference>
<feature type="domain" description="DHHA1" evidence="7">
    <location>
        <begin position="352"/>
        <end position="444"/>
    </location>
</feature>